<keyword evidence="4" id="KW-1185">Reference proteome</keyword>
<dbReference type="InterPro" id="IPR053032">
    <property type="entry name" value="BAH_domain-containing"/>
</dbReference>
<dbReference type="Pfam" id="PF01426">
    <property type="entry name" value="BAH"/>
    <property type="match status" value="1"/>
</dbReference>
<dbReference type="InterPro" id="IPR001025">
    <property type="entry name" value="BAH_dom"/>
</dbReference>
<feature type="domain" description="BAH" evidence="2">
    <location>
        <begin position="471"/>
        <end position="624"/>
    </location>
</feature>
<dbReference type="PROSITE" id="PS51038">
    <property type="entry name" value="BAH"/>
    <property type="match status" value="1"/>
</dbReference>
<feature type="region of interest" description="Disordered" evidence="1">
    <location>
        <begin position="112"/>
        <end position="167"/>
    </location>
</feature>
<evidence type="ECO:0000313" key="3">
    <source>
        <dbReference type="EMBL" id="CAI8042656.1"/>
    </source>
</evidence>
<reference evidence="3" key="1">
    <citation type="submission" date="2023-03" db="EMBL/GenBank/DDBJ databases">
        <authorList>
            <person name="Steffen K."/>
            <person name="Cardenas P."/>
        </authorList>
    </citation>
    <scope>NUCLEOTIDE SEQUENCE</scope>
</reference>
<dbReference type="PANTHER" id="PTHR46576">
    <property type="entry name" value="BROMO ADJACENT HOMOLOGY DOMAIN-CONTAINING 1 PROTEIN"/>
    <property type="match status" value="1"/>
</dbReference>
<dbReference type="AlphaFoldDB" id="A0AA35X7P4"/>
<dbReference type="GO" id="GO:0045892">
    <property type="term" value="P:negative regulation of DNA-templated transcription"/>
    <property type="evidence" value="ECO:0007669"/>
    <property type="project" value="TreeGrafter"/>
</dbReference>
<feature type="region of interest" description="Disordered" evidence="1">
    <location>
        <begin position="276"/>
        <end position="310"/>
    </location>
</feature>
<dbReference type="PANTHER" id="PTHR46576:SF1">
    <property type="entry name" value="BROMO ADJACENT HOMOLOGY DOMAIN-CONTAINING 1 PROTEIN"/>
    <property type="match status" value="1"/>
</dbReference>
<protein>
    <submittedName>
        <fullName evidence="3">Bromo adjacent homology domain-containing 1 protein</fullName>
    </submittedName>
</protein>
<proteinExistence type="predicted"/>
<dbReference type="Proteomes" id="UP001174909">
    <property type="component" value="Unassembled WGS sequence"/>
</dbReference>
<name>A0AA35X7P4_GEOBA</name>
<evidence type="ECO:0000256" key="1">
    <source>
        <dbReference type="SAM" id="MobiDB-lite"/>
    </source>
</evidence>
<evidence type="ECO:0000259" key="2">
    <source>
        <dbReference type="PROSITE" id="PS51038"/>
    </source>
</evidence>
<feature type="compositionally biased region" description="Low complexity" evidence="1">
    <location>
        <begin position="201"/>
        <end position="211"/>
    </location>
</feature>
<dbReference type="SMART" id="SM00439">
    <property type="entry name" value="BAH"/>
    <property type="match status" value="1"/>
</dbReference>
<feature type="region of interest" description="Disordered" evidence="1">
    <location>
        <begin position="198"/>
        <end position="218"/>
    </location>
</feature>
<dbReference type="GO" id="GO:0000976">
    <property type="term" value="F:transcription cis-regulatory region binding"/>
    <property type="evidence" value="ECO:0007669"/>
    <property type="project" value="TreeGrafter"/>
</dbReference>
<gene>
    <name evidence="3" type="ORF">GBAR_LOCUS23647</name>
</gene>
<dbReference type="GO" id="GO:0005677">
    <property type="term" value="C:chromatin silencing complex"/>
    <property type="evidence" value="ECO:0007669"/>
    <property type="project" value="TreeGrafter"/>
</dbReference>
<feature type="region of interest" description="Disordered" evidence="1">
    <location>
        <begin position="1"/>
        <end position="40"/>
    </location>
</feature>
<dbReference type="InterPro" id="IPR043151">
    <property type="entry name" value="BAH_sf"/>
</dbReference>
<feature type="compositionally biased region" description="Polar residues" evidence="1">
    <location>
        <begin position="276"/>
        <end position="299"/>
    </location>
</feature>
<comment type="caution">
    <text evidence="3">The sequence shown here is derived from an EMBL/GenBank/DDBJ whole genome shotgun (WGS) entry which is preliminary data.</text>
</comment>
<organism evidence="3 4">
    <name type="scientific">Geodia barretti</name>
    <name type="common">Barrett's horny sponge</name>
    <dbReference type="NCBI Taxonomy" id="519541"/>
    <lineage>
        <taxon>Eukaryota</taxon>
        <taxon>Metazoa</taxon>
        <taxon>Porifera</taxon>
        <taxon>Demospongiae</taxon>
        <taxon>Heteroscleromorpha</taxon>
        <taxon>Tetractinellida</taxon>
        <taxon>Astrophorina</taxon>
        <taxon>Geodiidae</taxon>
        <taxon>Geodia</taxon>
    </lineage>
</organism>
<evidence type="ECO:0000313" key="4">
    <source>
        <dbReference type="Proteomes" id="UP001174909"/>
    </source>
</evidence>
<dbReference type="GO" id="GO:0031507">
    <property type="term" value="P:heterochromatin formation"/>
    <property type="evidence" value="ECO:0007669"/>
    <property type="project" value="TreeGrafter"/>
</dbReference>
<sequence length="627" mass="69064">MLAYIPQNMSRKRSVPFRATTTTDRNEEAPLPKRTRTSTAGVASRYRDNNGGEGHHSLDVFVLPQAPKSRRVASLKAQVANASLLLAETRHRSRSSSPHEFSSAGEEEGFGGLLVAEGPWGNTSVVSERPQGRVTSQQSGKPEQAESCASPLSPLSSLGSEWEEEKTMGSGDALLKVNATPKFKTPVLNLVSVVEKTQSCGKQKQSKSPGPSKKPPAYPPIQGYVRRMASLNARAFVSAMMETGRQPYRRKTAPESPANTVISIPRRKATGRATATIASSEIPSVQPTESVSGAQNRASTTEEEPEALSDSLETFSKQCTSDKEATPEGPNFLSPFLGKGPGYVVLCASPNTLTQCGIIRGGSCDASTFNTEGLLWNGDTIHPQARVYLTPEGVMPRLIVPPVCPARPHRVSETKDLAQRLQLKRLKTPKAVKGDNGWYAQGDPIKEVVLTHKEGTRVSRKYYAGIRRKNEELWVRDCITVRSGKRKKDRPYIAKIGSIWRENSGAVMVTLFWYYRPEEATGIHHTDFQKDELLASQHYDDNSVACIEDKCYVLGLRQYCRYHAQRESTAQAIGNLDGFSVIRGSPNETGQHTKPASRRKKSNPHVFLCHRGYNHIAGRLLKSHKYK</sequence>
<feature type="compositionally biased region" description="Low complexity" evidence="1">
    <location>
        <begin position="146"/>
        <end position="160"/>
    </location>
</feature>
<accession>A0AA35X7P4</accession>
<dbReference type="GO" id="GO:0003682">
    <property type="term" value="F:chromatin binding"/>
    <property type="evidence" value="ECO:0007669"/>
    <property type="project" value="InterPro"/>
</dbReference>
<dbReference type="Gene3D" id="2.30.30.490">
    <property type="match status" value="1"/>
</dbReference>
<dbReference type="EMBL" id="CASHTH010003278">
    <property type="protein sequence ID" value="CAI8042656.1"/>
    <property type="molecule type" value="Genomic_DNA"/>
</dbReference>